<reference evidence="2" key="1">
    <citation type="submission" date="2016-10" db="EMBL/GenBank/DDBJ databases">
        <authorList>
            <person name="Varghese N."/>
            <person name="Submissions S."/>
        </authorList>
    </citation>
    <scope>NUCLEOTIDE SEQUENCE [LARGE SCALE GENOMIC DNA]</scope>
    <source>
        <strain evidence="2">UNC178MFTsu3.1</strain>
    </source>
</reference>
<dbReference type="Proteomes" id="UP000199477">
    <property type="component" value="Unassembled WGS sequence"/>
</dbReference>
<accession>A0A1I2BSD8</accession>
<dbReference type="AlphaFoldDB" id="A0A1I2BSD8"/>
<gene>
    <name evidence="1" type="ORF">SAMN02799615_01250</name>
</gene>
<sequence length="161" mass="17872">MKPPKYSLPEIERRWLVPDTGLAQLASRPYRIIEDVYVAGTLLRLRVVREPDGETIYKLCKKYGRHDALANPITNIYLTEEEHLVLSALPGACVRKRRHAMPEGAIDVYPAPLSLAIFEMEFDSGQAAANYIPPGFAGAEITDDIAYAGDALALRFAQARS</sequence>
<dbReference type="SUPFAM" id="SSF55154">
    <property type="entry name" value="CYTH-like phosphatases"/>
    <property type="match status" value="1"/>
</dbReference>
<dbReference type="EMBL" id="FONH01000003">
    <property type="protein sequence ID" value="SFE59071.1"/>
    <property type="molecule type" value="Genomic_DNA"/>
</dbReference>
<evidence type="ECO:0000313" key="2">
    <source>
        <dbReference type="Proteomes" id="UP000199477"/>
    </source>
</evidence>
<dbReference type="Gene3D" id="2.40.320.10">
    <property type="entry name" value="Hypothetical Protein Pfu-838710-001"/>
    <property type="match status" value="1"/>
</dbReference>
<dbReference type="InterPro" id="IPR033469">
    <property type="entry name" value="CYTH-like_dom_sf"/>
</dbReference>
<dbReference type="RefSeq" id="WP_035323738.1">
    <property type="nucleotide sequence ID" value="NZ_FONH01000003.1"/>
</dbReference>
<organism evidence="1 2">
    <name type="scientific">Dyella marensis</name>
    <dbReference type="NCBI Taxonomy" id="500610"/>
    <lineage>
        <taxon>Bacteria</taxon>
        <taxon>Pseudomonadati</taxon>
        <taxon>Pseudomonadota</taxon>
        <taxon>Gammaproteobacteria</taxon>
        <taxon>Lysobacterales</taxon>
        <taxon>Rhodanobacteraceae</taxon>
        <taxon>Dyella</taxon>
    </lineage>
</organism>
<protein>
    <submittedName>
        <fullName evidence="1">CYTH domain-containing protein</fullName>
    </submittedName>
</protein>
<proteinExistence type="predicted"/>
<name>A0A1I2BSD8_9GAMM</name>
<evidence type="ECO:0000313" key="1">
    <source>
        <dbReference type="EMBL" id="SFE59071.1"/>
    </source>
</evidence>
<keyword evidence="2" id="KW-1185">Reference proteome</keyword>